<organism evidence="4 5">
    <name type="scientific">Sphingobacterium wenxiniae</name>
    <dbReference type="NCBI Taxonomy" id="683125"/>
    <lineage>
        <taxon>Bacteria</taxon>
        <taxon>Pseudomonadati</taxon>
        <taxon>Bacteroidota</taxon>
        <taxon>Sphingobacteriia</taxon>
        <taxon>Sphingobacteriales</taxon>
        <taxon>Sphingobacteriaceae</taxon>
        <taxon>Sphingobacterium</taxon>
    </lineage>
</organism>
<keyword evidence="2" id="KW-0503">Monooxygenase</keyword>
<dbReference type="GO" id="GO:0004497">
    <property type="term" value="F:monooxygenase activity"/>
    <property type="evidence" value="ECO:0007669"/>
    <property type="project" value="UniProtKB-KW"/>
</dbReference>
<dbReference type="Pfam" id="PF01494">
    <property type="entry name" value="FAD_binding_3"/>
    <property type="match status" value="2"/>
</dbReference>
<dbReference type="PANTHER" id="PTHR13789:SF309">
    <property type="entry name" value="PUTATIVE (AFU_ORTHOLOGUE AFUA_6G14510)-RELATED"/>
    <property type="match status" value="1"/>
</dbReference>
<feature type="domain" description="FAD-binding" evidence="3">
    <location>
        <begin position="6"/>
        <end position="41"/>
    </location>
</feature>
<dbReference type="SUPFAM" id="SSF54373">
    <property type="entry name" value="FAD-linked reductases, C-terminal domain"/>
    <property type="match status" value="1"/>
</dbReference>
<feature type="domain" description="FAD-binding" evidence="3">
    <location>
        <begin position="85"/>
        <end position="337"/>
    </location>
</feature>
<dbReference type="RefSeq" id="WP_170852612.1">
    <property type="nucleotide sequence ID" value="NZ_FOZZ01000004.1"/>
</dbReference>
<dbReference type="Gene3D" id="3.30.9.30">
    <property type="match status" value="2"/>
</dbReference>
<evidence type="ECO:0000313" key="5">
    <source>
        <dbReference type="Proteomes" id="UP000198785"/>
    </source>
</evidence>
<dbReference type="EMBL" id="FOZZ01000004">
    <property type="protein sequence ID" value="SFS73193.1"/>
    <property type="molecule type" value="Genomic_DNA"/>
</dbReference>
<gene>
    <name evidence="4" type="ORF">SAMN05660206_104160</name>
</gene>
<dbReference type="SUPFAM" id="SSF51905">
    <property type="entry name" value="FAD/NAD(P)-binding domain"/>
    <property type="match status" value="1"/>
</dbReference>
<dbReference type="STRING" id="683125.SAMN05660206_104160"/>
<name>A0A1I6S8G8_9SPHI</name>
<dbReference type="Proteomes" id="UP000198785">
    <property type="component" value="Unassembled WGS sequence"/>
</dbReference>
<evidence type="ECO:0000313" key="4">
    <source>
        <dbReference type="EMBL" id="SFS73193.1"/>
    </source>
</evidence>
<keyword evidence="1" id="KW-0560">Oxidoreductase</keyword>
<dbReference type="PRINTS" id="PR00420">
    <property type="entry name" value="RNGMNOXGNASE"/>
</dbReference>
<dbReference type="Gene3D" id="3.50.50.60">
    <property type="entry name" value="FAD/NAD(P)-binding domain"/>
    <property type="match status" value="2"/>
</dbReference>
<dbReference type="InterPro" id="IPR050493">
    <property type="entry name" value="FAD-dep_Monooxygenase_BioMet"/>
</dbReference>
<evidence type="ECO:0000256" key="1">
    <source>
        <dbReference type="ARBA" id="ARBA00023002"/>
    </source>
</evidence>
<reference evidence="4 5" key="1">
    <citation type="submission" date="2016-10" db="EMBL/GenBank/DDBJ databases">
        <authorList>
            <person name="de Groot N.N."/>
        </authorList>
    </citation>
    <scope>NUCLEOTIDE SEQUENCE [LARGE SCALE GENOMIC DNA]</scope>
    <source>
        <strain evidence="4 5">DSM 22789</strain>
    </source>
</reference>
<evidence type="ECO:0000256" key="2">
    <source>
        <dbReference type="ARBA" id="ARBA00023033"/>
    </source>
</evidence>
<keyword evidence="5" id="KW-1185">Reference proteome</keyword>
<dbReference type="GO" id="GO:0071949">
    <property type="term" value="F:FAD binding"/>
    <property type="evidence" value="ECO:0007669"/>
    <property type="project" value="InterPro"/>
</dbReference>
<dbReference type="PANTHER" id="PTHR13789">
    <property type="entry name" value="MONOOXYGENASE"/>
    <property type="match status" value="1"/>
</dbReference>
<protein>
    <submittedName>
        <fullName evidence="4">2-polyprenyl-6-methoxyphenol hydroxylase</fullName>
    </submittedName>
</protein>
<sequence>MKNIVTLIIGGSLGGLTTALVLSRIGISSTILERTTGRTQRGVAIRVAGAPLHNAVGKSTYKAITDILGEAAVRQGTLPHSWWDVYQALRTVALEDANIQIVEGAKIVEVGQDGNRPWAMSESGERWVADILVGADGYRSVVRRFVSADQQHANYAGYIAWLGQAEIPSKYKGRIRGVDFFSGNRELLAVYPLIEKNMELNHFGFGWFDSKHNGLMREIGVVNKDHVLHTPRTEAIPDSIYESLIKQAKRVWDEPWRSGVINAIEKRKIIATPISEYVPNRVVRENIVLIGDAAHAQSPMTGAGFEEATLDAVALTNVLEKHQDITQALEQYELLRLASMRRRVEGGQSFGRAML</sequence>
<dbReference type="InterPro" id="IPR002938">
    <property type="entry name" value="FAD-bd"/>
</dbReference>
<proteinExistence type="predicted"/>
<evidence type="ECO:0000259" key="3">
    <source>
        <dbReference type="Pfam" id="PF01494"/>
    </source>
</evidence>
<dbReference type="InterPro" id="IPR036188">
    <property type="entry name" value="FAD/NAD-bd_sf"/>
</dbReference>
<dbReference type="AlphaFoldDB" id="A0A1I6S8G8"/>
<accession>A0A1I6S8G8</accession>